<evidence type="ECO:0000313" key="6">
    <source>
        <dbReference type="EMBL" id="KOB75309.1"/>
    </source>
</evidence>
<dbReference type="InterPro" id="IPR017441">
    <property type="entry name" value="Protein_kinase_ATP_BS"/>
</dbReference>
<dbReference type="AlphaFoldDB" id="A0A0L7LIX7"/>
<dbReference type="PANTHER" id="PTHR24416">
    <property type="entry name" value="TYROSINE-PROTEIN KINASE RECEPTOR"/>
    <property type="match status" value="1"/>
</dbReference>
<dbReference type="GO" id="GO:0005886">
    <property type="term" value="C:plasma membrane"/>
    <property type="evidence" value="ECO:0007669"/>
    <property type="project" value="TreeGrafter"/>
</dbReference>
<dbReference type="GO" id="GO:0043235">
    <property type="term" value="C:receptor complex"/>
    <property type="evidence" value="ECO:0007669"/>
    <property type="project" value="TreeGrafter"/>
</dbReference>
<accession>A0A0L7LIX7</accession>
<dbReference type="InterPro" id="IPR008266">
    <property type="entry name" value="Tyr_kinase_AS"/>
</dbReference>
<reference evidence="6 7" key="1">
    <citation type="journal article" date="2015" name="Genome Biol. Evol.">
        <title>The genome of winter moth (Operophtera brumata) provides a genomic perspective on sexual dimorphism and phenology.</title>
        <authorList>
            <person name="Derks M.F."/>
            <person name="Smit S."/>
            <person name="Salis L."/>
            <person name="Schijlen E."/>
            <person name="Bossers A."/>
            <person name="Mateman C."/>
            <person name="Pijl A.S."/>
            <person name="de Ridder D."/>
            <person name="Groenen M.A."/>
            <person name="Visser M.E."/>
            <person name="Megens H.J."/>
        </authorList>
    </citation>
    <scope>NUCLEOTIDE SEQUENCE [LARGE SCALE GENOMIC DNA]</scope>
    <source>
        <strain evidence="6">WM2013NL</strain>
        <tissue evidence="6">Head and thorax</tissue>
    </source>
</reference>
<dbReference type="InterPro" id="IPR000719">
    <property type="entry name" value="Prot_kinase_dom"/>
</dbReference>
<evidence type="ECO:0000256" key="4">
    <source>
        <dbReference type="SAM" id="MobiDB-lite"/>
    </source>
</evidence>
<dbReference type="Gene3D" id="3.30.200.20">
    <property type="entry name" value="Phosphorylase Kinase, domain 1"/>
    <property type="match status" value="1"/>
</dbReference>
<dbReference type="PROSITE" id="PS00109">
    <property type="entry name" value="PROTEIN_KINASE_TYR"/>
    <property type="match status" value="1"/>
</dbReference>
<dbReference type="InterPro" id="IPR011009">
    <property type="entry name" value="Kinase-like_dom_sf"/>
</dbReference>
<dbReference type="SMART" id="SM00219">
    <property type="entry name" value="TyrKc"/>
    <property type="match status" value="1"/>
</dbReference>
<dbReference type="Pfam" id="PF07714">
    <property type="entry name" value="PK_Tyr_Ser-Thr"/>
    <property type="match status" value="1"/>
</dbReference>
<keyword evidence="3" id="KW-0547">Nucleotide-binding</keyword>
<keyword evidence="3" id="KW-0067">ATP-binding</keyword>
<evidence type="ECO:0000256" key="3">
    <source>
        <dbReference type="PROSITE-ProRule" id="PRU10141"/>
    </source>
</evidence>
<dbReference type="Gene3D" id="1.10.510.10">
    <property type="entry name" value="Transferase(Phosphotransferase) domain 1"/>
    <property type="match status" value="1"/>
</dbReference>
<feature type="non-terminal residue" evidence="6">
    <location>
        <position position="1"/>
    </location>
</feature>
<sequence>MKLYVDTFGGTKCSALLASVRERPEWDATRSAVLESVITQLPGSLTLFKNLADRVCSELDIFEDRPYDNQTVILENLPLDGDCQLQLDGMYGTTDLKYRTPARDAYKDKDVIVNETSNNESWPEIPREISLEAVEDGDAWKVRVWWAEPRDSPGRYNVTLGADHYATLVVPGVKILREISLEAVEDGDAWKVRVWWAEPRGSPERYNVTQGADDYTTLVVPGDPEGNPLGVSVDSLEIECDEQWEVRSERLHLHEVIGEGAFGVVRRGSLAPAGKEVAVKMLKERGGAPPRGQPRGMLQWEAAPHHSRILRARGPTELSEREPAANRLVVNKMYDLQSMCDADLTSSDLLSFCRQIAMGMEFLASNRLVHRDLAARNVLVTGDKTLKIADFGLSRDVYEENQYKQTGNEKMPLVFRRGPVGGGDRRRLAVPRGASRQTAETASSRRPTFVELHARLDELLNCACADEYLRLELDDEAPPTPKAQRYFNMIIRWVLSISS</sequence>
<feature type="region of interest" description="Disordered" evidence="4">
    <location>
        <begin position="420"/>
        <end position="444"/>
    </location>
</feature>
<organism evidence="6 7">
    <name type="scientific">Operophtera brumata</name>
    <name type="common">Winter moth</name>
    <name type="synonym">Phalaena brumata</name>
    <dbReference type="NCBI Taxonomy" id="104452"/>
    <lineage>
        <taxon>Eukaryota</taxon>
        <taxon>Metazoa</taxon>
        <taxon>Ecdysozoa</taxon>
        <taxon>Arthropoda</taxon>
        <taxon>Hexapoda</taxon>
        <taxon>Insecta</taxon>
        <taxon>Pterygota</taxon>
        <taxon>Neoptera</taxon>
        <taxon>Endopterygota</taxon>
        <taxon>Lepidoptera</taxon>
        <taxon>Glossata</taxon>
        <taxon>Ditrysia</taxon>
        <taxon>Geometroidea</taxon>
        <taxon>Geometridae</taxon>
        <taxon>Larentiinae</taxon>
        <taxon>Operophtera</taxon>
    </lineage>
</organism>
<dbReference type="InterPro" id="IPR020635">
    <property type="entry name" value="Tyr_kinase_cat_dom"/>
</dbReference>
<dbReference type="STRING" id="104452.A0A0L7LIX7"/>
<feature type="binding site" evidence="3">
    <location>
        <position position="280"/>
    </location>
    <ligand>
        <name>ATP</name>
        <dbReference type="ChEBI" id="CHEBI:30616"/>
    </ligand>
</feature>
<evidence type="ECO:0000313" key="7">
    <source>
        <dbReference type="Proteomes" id="UP000037510"/>
    </source>
</evidence>
<dbReference type="PANTHER" id="PTHR24416:SF620">
    <property type="entry name" value="TYROSINE-PROTEIN KINASE RECEPTOR TORSO"/>
    <property type="match status" value="1"/>
</dbReference>
<feature type="compositionally biased region" description="Polar residues" evidence="4">
    <location>
        <begin position="435"/>
        <end position="444"/>
    </location>
</feature>
<feature type="domain" description="Protein kinase" evidence="5">
    <location>
        <begin position="251"/>
        <end position="499"/>
    </location>
</feature>
<dbReference type="Pfam" id="PF23008">
    <property type="entry name" value="FN3_Tor_3rd"/>
    <property type="match status" value="2"/>
</dbReference>
<dbReference type="InterPro" id="IPR054166">
    <property type="entry name" value="Tor_FN3_3nd"/>
</dbReference>
<gene>
    <name evidence="6" type="ORF">OBRU01_07708</name>
</gene>
<keyword evidence="6" id="KW-0808">Transferase</keyword>
<dbReference type="GO" id="GO:0007169">
    <property type="term" value="P:cell surface receptor protein tyrosine kinase signaling pathway"/>
    <property type="evidence" value="ECO:0007669"/>
    <property type="project" value="TreeGrafter"/>
</dbReference>
<protein>
    <submittedName>
        <fullName evidence="6">Tyrosine-protein kinase receptor torso</fullName>
    </submittedName>
</protein>
<dbReference type="InterPro" id="IPR050122">
    <property type="entry name" value="RTK"/>
</dbReference>
<dbReference type="GO" id="GO:0004714">
    <property type="term" value="F:transmembrane receptor protein tyrosine kinase activity"/>
    <property type="evidence" value="ECO:0007669"/>
    <property type="project" value="UniProtKB-EC"/>
</dbReference>
<proteinExistence type="predicted"/>
<keyword evidence="6" id="KW-0418">Kinase</keyword>
<evidence type="ECO:0000256" key="1">
    <source>
        <dbReference type="ARBA" id="ARBA00004167"/>
    </source>
</evidence>
<evidence type="ECO:0000259" key="5">
    <source>
        <dbReference type="PROSITE" id="PS50011"/>
    </source>
</evidence>
<dbReference type="PROSITE" id="PS00107">
    <property type="entry name" value="PROTEIN_KINASE_ATP"/>
    <property type="match status" value="1"/>
</dbReference>
<dbReference type="PROSITE" id="PS50011">
    <property type="entry name" value="PROTEIN_KINASE_DOM"/>
    <property type="match status" value="1"/>
</dbReference>
<dbReference type="EMBL" id="JTDY01000952">
    <property type="protein sequence ID" value="KOB75309.1"/>
    <property type="molecule type" value="Genomic_DNA"/>
</dbReference>
<feature type="non-terminal residue" evidence="6">
    <location>
        <position position="499"/>
    </location>
</feature>
<name>A0A0L7LIX7_OPEBR</name>
<dbReference type="InterPro" id="IPR001245">
    <property type="entry name" value="Ser-Thr/Tyr_kinase_cat_dom"/>
</dbReference>
<keyword evidence="7" id="KW-1185">Reference proteome</keyword>
<comment type="catalytic activity">
    <reaction evidence="2">
        <text>L-tyrosyl-[protein] + ATP = O-phospho-L-tyrosyl-[protein] + ADP + H(+)</text>
        <dbReference type="Rhea" id="RHEA:10596"/>
        <dbReference type="Rhea" id="RHEA-COMP:10136"/>
        <dbReference type="Rhea" id="RHEA-COMP:20101"/>
        <dbReference type="ChEBI" id="CHEBI:15378"/>
        <dbReference type="ChEBI" id="CHEBI:30616"/>
        <dbReference type="ChEBI" id="CHEBI:46858"/>
        <dbReference type="ChEBI" id="CHEBI:61978"/>
        <dbReference type="ChEBI" id="CHEBI:456216"/>
        <dbReference type="EC" id="2.7.10.1"/>
    </reaction>
</comment>
<comment type="caution">
    <text evidence="6">The sequence shown here is derived from an EMBL/GenBank/DDBJ whole genome shotgun (WGS) entry which is preliminary data.</text>
</comment>
<dbReference type="SUPFAM" id="SSF56112">
    <property type="entry name" value="Protein kinase-like (PK-like)"/>
    <property type="match status" value="1"/>
</dbReference>
<keyword evidence="6" id="KW-0675">Receptor</keyword>
<evidence type="ECO:0000256" key="2">
    <source>
        <dbReference type="ARBA" id="ARBA00051243"/>
    </source>
</evidence>
<dbReference type="Proteomes" id="UP000037510">
    <property type="component" value="Unassembled WGS sequence"/>
</dbReference>
<comment type="subcellular location">
    <subcellularLocation>
        <location evidence="1">Membrane</location>
        <topology evidence="1">Single-pass membrane protein</topology>
    </subcellularLocation>
</comment>
<dbReference type="GO" id="GO:0005524">
    <property type="term" value="F:ATP binding"/>
    <property type="evidence" value="ECO:0007669"/>
    <property type="project" value="UniProtKB-UniRule"/>
</dbReference>